<keyword evidence="1" id="KW-1133">Transmembrane helix</keyword>
<keyword evidence="4" id="KW-1185">Reference proteome</keyword>
<name>A0A554W6N5_9BURK</name>
<dbReference type="GO" id="GO:0016020">
    <property type="term" value="C:membrane"/>
    <property type="evidence" value="ECO:0007669"/>
    <property type="project" value="InterPro"/>
</dbReference>
<evidence type="ECO:0000259" key="2">
    <source>
        <dbReference type="Pfam" id="PF00892"/>
    </source>
</evidence>
<proteinExistence type="predicted"/>
<sequence>MWGVNGPVMKLSLQELSPLSFHAVTMTGGALLAAAFEPWPRGRFSPRMWGLLAYGVFMNDGFAQIIWFSLARHLPPATRAMSMMMVPLIGTARATVIAGEWPRWTGGVAVVCVMAAIAAVLAPPAAWRRFSQR</sequence>
<dbReference type="InterPro" id="IPR000620">
    <property type="entry name" value="EamA_dom"/>
</dbReference>
<keyword evidence="1" id="KW-0472">Membrane</keyword>
<feature type="transmembrane region" description="Helical" evidence="1">
    <location>
        <begin position="19"/>
        <end position="36"/>
    </location>
</feature>
<accession>A0A554W6N5</accession>
<comment type="caution">
    <text evidence="3">The sequence shown here is derived from an EMBL/GenBank/DDBJ whole genome shotgun (WGS) entry which is preliminary data.</text>
</comment>
<evidence type="ECO:0000313" key="4">
    <source>
        <dbReference type="Proteomes" id="UP000315736"/>
    </source>
</evidence>
<reference evidence="3 4" key="1">
    <citation type="submission" date="2019-07" db="EMBL/GenBank/DDBJ databases">
        <title>Tepidimonas alkaliphilus YIM 72238 draft genome.</title>
        <authorList>
            <person name="Da Costa M.S."/>
            <person name="Froufe H.J.C."/>
            <person name="Egas C."/>
            <person name="Albuquerque L."/>
        </authorList>
    </citation>
    <scope>NUCLEOTIDE SEQUENCE [LARGE SCALE GENOMIC DNA]</scope>
    <source>
        <strain evidence="3 4">YIM 72238</strain>
    </source>
</reference>
<organism evidence="3 4">
    <name type="scientific">Tepidimonas alkaliphilus</name>
    <dbReference type="NCBI Taxonomy" id="2588942"/>
    <lineage>
        <taxon>Bacteria</taxon>
        <taxon>Pseudomonadati</taxon>
        <taxon>Pseudomonadota</taxon>
        <taxon>Betaproteobacteria</taxon>
        <taxon>Burkholderiales</taxon>
        <taxon>Tepidimonas</taxon>
    </lineage>
</organism>
<feature type="transmembrane region" description="Helical" evidence="1">
    <location>
        <begin position="104"/>
        <end position="127"/>
    </location>
</feature>
<dbReference type="Pfam" id="PF00892">
    <property type="entry name" value="EamA"/>
    <property type="match status" value="1"/>
</dbReference>
<protein>
    <submittedName>
        <fullName evidence="3">EamA-like transporter family protein</fullName>
    </submittedName>
</protein>
<dbReference type="Proteomes" id="UP000315736">
    <property type="component" value="Unassembled WGS sequence"/>
</dbReference>
<feature type="transmembrane region" description="Helical" evidence="1">
    <location>
        <begin position="48"/>
        <end position="68"/>
    </location>
</feature>
<dbReference type="InterPro" id="IPR037185">
    <property type="entry name" value="EmrE-like"/>
</dbReference>
<dbReference type="SUPFAM" id="SSF103481">
    <property type="entry name" value="Multidrug resistance efflux transporter EmrE"/>
    <property type="match status" value="1"/>
</dbReference>
<feature type="domain" description="EamA" evidence="2">
    <location>
        <begin position="1"/>
        <end position="121"/>
    </location>
</feature>
<evidence type="ECO:0000313" key="3">
    <source>
        <dbReference type="EMBL" id="TSE19236.1"/>
    </source>
</evidence>
<gene>
    <name evidence="3" type="ORF">Talka_01660</name>
</gene>
<keyword evidence="1" id="KW-0812">Transmembrane</keyword>
<dbReference type="OrthoDB" id="5298131at2"/>
<dbReference type="EMBL" id="VJNB01000008">
    <property type="protein sequence ID" value="TSE19236.1"/>
    <property type="molecule type" value="Genomic_DNA"/>
</dbReference>
<dbReference type="AlphaFoldDB" id="A0A554W6N5"/>
<evidence type="ECO:0000256" key="1">
    <source>
        <dbReference type="SAM" id="Phobius"/>
    </source>
</evidence>